<dbReference type="EMBL" id="AVPE01000001">
    <property type="protein sequence ID" value="KGX93817.1"/>
    <property type="molecule type" value="Genomic_DNA"/>
</dbReference>
<evidence type="ECO:0000256" key="2">
    <source>
        <dbReference type="ARBA" id="ARBA00023015"/>
    </source>
</evidence>
<dbReference type="STRING" id="1385510.GCA_000425205_00268"/>
<dbReference type="SUPFAM" id="SSF46785">
    <property type="entry name" value="Winged helix' DNA-binding domain"/>
    <property type="match status" value="1"/>
</dbReference>
<dbReference type="eggNOG" id="COG0583">
    <property type="taxonomic scope" value="Bacteria"/>
</dbReference>
<dbReference type="InterPro" id="IPR005119">
    <property type="entry name" value="LysR_subst-bd"/>
</dbReference>
<keyword evidence="7" id="KW-1185">Reference proteome</keyword>
<dbReference type="CDD" id="cd08420">
    <property type="entry name" value="PBP2_CysL_like"/>
    <property type="match status" value="1"/>
</dbReference>
<accession>A0A0A5ID99</accession>
<organism evidence="6 7">
    <name type="scientific">Pontibacillus halophilus JSM 076056 = DSM 19796</name>
    <dbReference type="NCBI Taxonomy" id="1385510"/>
    <lineage>
        <taxon>Bacteria</taxon>
        <taxon>Bacillati</taxon>
        <taxon>Bacillota</taxon>
        <taxon>Bacilli</taxon>
        <taxon>Bacillales</taxon>
        <taxon>Bacillaceae</taxon>
        <taxon>Pontibacillus</taxon>
    </lineage>
</organism>
<evidence type="ECO:0000256" key="1">
    <source>
        <dbReference type="ARBA" id="ARBA00009437"/>
    </source>
</evidence>
<dbReference type="Gene3D" id="1.10.10.10">
    <property type="entry name" value="Winged helix-like DNA-binding domain superfamily/Winged helix DNA-binding domain"/>
    <property type="match status" value="1"/>
</dbReference>
<dbReference type="PANTHER" id="PTHR30126:SF39">
    <property type="entry name" value="HTH-TYPE TRANSCRIPTIONAL REGULATOR CYSL"/>
    <property type="match status" value="1"/>
</dbReference>
<evidence type="ECO:0000313" key="7">
    <source>
        <dbReference type="Proteomes" id="UP000030528"/>
    </source>
</evidence>
<dbReference type="PRINTS" id="PR00039">
    <property type="entry name" value="HTHLYSR"/>
</dbReference>
<sequence length="297" mass="33749">MKQMLQVFVQVVERGNFSRAAEHLYMTQPAVSQYVKMLEEDVGATLLERANRTVHMTKAGEIVYQHAKQIIGHVETMHELVHDLFHEPSGELAIGASYTYGEYILPHIISKMREQYPAIHPAITIGNTKEIAERVHTMDLDIGIVEGEVHHRDLEVETIAEDCMVIVVGCHHPLAHQSSVTTEDLWNTTWIIREEGSGTRETTERLFQTLQIHPPQTMEFGSTQLIKESVEAGLGVTLLSQWTIRKELSMGTLKRVNVPSGEIHRSFSLLLREKPMHTKATEIFRELLEKVIPPSTY</sequence>
<comment type="similarity">
    <text evidence="1">Belongs to the LysR transcriptional regulatory family.</text>
</comment>
<reference evidence="6 7" key="1">
    <citation type="submission" date="2013-08" db="EMBL/GenBank/DDBJ databases">
        <authorList>
            <person name="Huang J."/>
            <person name="Wang G."/>
        </authorList>
    </citation>
    <scope>NUCLEOTIDE SEQUENCE [LARGE SCALE GENOMIC DNA]</scope>
    <source>
        <strain evidence="6 7">JSM 076056</strain>
    </source>
</reference>
<dbReference type="InterPro" id="IPR000847">
    <property type="entry name" value="LysR_HTH_N"/>
</dbReference>
<keyword evidence="4" id="KW-0804">Transcription</keyword>
<evidence type="ECO:0000256" key="3">
    <source>
        <dbReference type="ARBA" id="ARBA00023125"/>
    </source>
</evidence>
<feature type="domain" description="HTH lysR-type" evidence="5">
    <location>
        <begin position="1"/>
        <end position="57"/>
    </location>
</feature>
<dbReference type="PROSITE" id="PS50931">
    <property type="entry name" value="HTH_LYSR"/>
    <property type="match status" value="1"/>
</dbReference>
<evidence type="ECO:0000313" key="6">
    <source>
        <dbReference type="EMBL" id="KGX93817.1"/>
    </source>
</evidence>
<dbReference type="Gene3D" id="3.40.190.10">
    <property type="entry name" value="Periplasmic binding protein-like II"/>
    <property type="match status" value="2"/>
</dbReference>
<dbReference type="InterPro" id="IPR036390">
    <property type="entry name" value="WH_DNA-bd_sf"/>
</dbReference>
<dbReference type="RefSeq" id="WP_026799085.1">
    <property type="nucleotide sequence ID" value="NZ_AULI01000001.1"/>
</dbReference>
<dbReference type="AlphaFoldDB" id="A0A0A5ID99"/>
<dbReference type="Pfam" id="PF00126">
    <property type="entry name" value="HTH_1"/>
    <property type="match status" value="1"/>
</dbReference>
<keyword evidence="3" id="KW-0238">DNA-binding</keyword>
<dbReference type="OrthoDB" id="9785745at2"/>
<gene>
    <name evidence="6" type="ORF">N781_01050</name>
</gene>
<evidence type="ECO:0000259" key="5">
    <source>
        <dbReference type="PROSITE" id="PS50931"/>
    </source>
</evidence>
<name>A0A0A5ID99_9BACI</name>
<dbReference type="InterPro" id="IPR036388">
    <property type="entry name" value="WH-like_DNA-bd_sf"/>
</dbReference>
<dbReference type="Pfam" id="PF03466">
    <property type="entry name" value="LysR_substrate"/>
    <property type="match status" value="1"/>
</dbReference>
<comment type="caution">
    <text evidence="6">The sequence shown here is derived from an EMBL/GenBank/DDBJ whole genome shotgun (WGS) entry which is preliminary data.</text>
</comment>
<proteinExistence type="inferred from homology"/>
<dbReference type="SUPFAM" id="SSF53850">
    <property type="entry name" value="Periplasmic binding protein-like II"/>
    <property type="match status" value="1"/>
</dbReference>
<protein>
    <submittedName>
        <fullName evidence="6">Transcriptional regulator</fullName>
    </submittedName>
</protein>
<dbReference type="GO" id="GO:0000976">
    <property type="term" value="F:transcription cis-regulatory region binding"/>
    <property type="evidence" value="ECO:0007669"/>
    <property type="project" value="TreeGrafter"/>
</dbReference>
<dbReference type="PANTHER" id="PTHR30126">
    <property type="entry name" value="HTH-TYPE TRANSCRIPTIONAL REGULATOR"/>
    <property type="match status" value="1"/>
</dbReference>
<keyword evidence="2" id="KW-0805">Transcription regulation</keyword>
<dbReference type="GO" id="GO:0003700">
    <property type="term" value="F:DNA-binding transcription factor activity"/>
    <property type="evidence" value="ECO:0007669"/>
    <property type="project" value="InterPro"/>
</dbReference>
<evidence type="ECO:0000256" key="4">
    <source>
        <dbReference type="ARBA" id="ARBA00023163"/>
    </source>
</evidence>
<dbReference type="Proteomes" id="UP000030528">
    <property type="component" value="Unassembled WGS sequence"/>
</dbReference>
<dbReference type="FunFam" id="1.10.10.10:FF:000001">
    <property type="entry name" value="LysR family transcriptional regulator"/>
    <property type="match status" value="1"/>
</dbReference>